<feature type="compositionally biased region" description="Polar residues" evidence="12">
    <location>
        <begin position="15"/>
        <end position="24"/>
    </location>
</feature>
<evidence type="ECO:0000256" key="7">
    <source>
        <dbReference type="ARBA" id="ARBA00022840"/>
    </source>
</evidence>
<organism evidence="15 16">
    <name type="scientific">Acrodontium crateriforme</name>
    <dbReference type="NCBI Taxonomy" id="150365"/>
    <lineage>
        <taxon>Eukaryota</taxon>
        <taxon>Fungi</taxon>
        <taxon>Dikarya</taxon>
        <taxon>Ascomycota</taxon>
        <taxon>Pezizomycotina</taxon>
        <taxon>Dothideomycetes</taxon>
        <taxon>Dothideomycetidae</taxon>
        <taxon>Mycosphaerellales</taxon>
        <taxon>Teratosphaeriaceae</taxon>
        <taxon>Acrodontium</taxon>
    </lineage>
</organism>
<feature type="region of interest" description="Disordered" evidence="12">
    <location>
        <begin position="1"/>
        <end position="24"/>
    </location>
</feature>
<dbReference type="Proteomes" id="UP001303373">
    <property type="component" value="Chromosome 3"/>
</dbReference>
<dbReference type="GO" id="GO:0004674">
    <property type="term" value="F:protein serine/threonine kinase activity"/>
    <property type="evidence" value="ECO:0007669"/>
    <property type="project" value="UniProtKB-KW"/>
</dbReference>
<keyword evidence="6" id="KW-0418">Kinase</keyword>
<comment type="catalytic activity">
    <reaction evidence="9">
        <text>L-threonyl-[protein] + ATP = O-phospho-L-threonyl-[protein] + ADP + H(+)</text>
        <dbReference type="Rhea" id="RHEA:46608"/>
        <dbReference type="Rhea" id="RHEA-COMP:11060"/>
        <dbReference type="Rhea" id="RHEA-COMP:11605"/>
        <dbReference type="ChEBI" id="CHEBI:15378"/>
        <dbReference type="ChEBI" id="CHEBI:30013"/>
        <dbReference type="ChEBI" id="CHEBI:30616"/>
        <dbReference type="ChEBI" id="CHEBI:61977"/>
        <dbReference type="ChEBI" id="CHEBI:456216"/>
        <dbReference type="EC" id="2.7.11.1"/>
    </reaction>
</comment>
<dbReference type="SMART" id="SM00220">
    <property type="entry name" value="S_TKc"/>
    <property type="match status" value="1"/>
</dbReference>
<dbReference type="GO" id="GO:0005524">
    <property type="term" value="F:ATP binding"/>
    <property type="evidence" value="ECO:0007669"/>
    <property type="project" value="UniProtKB-UniRule"/>
</dbReference>
<keyword evidence="7 11" id="KW-0067">ATP-binding</keyword>
<evidence type="ECO:0000256" key="5">
    <source>
        <dbReference type="ARBA" id="ARBA00022741"/>
    </source>
</evidence>
<dbReference type="InterPro" id="IPR000961">
    <property type="entry name" value="AGC-kinase_C"/>
</dbReference>
<dbReference type="PANTHER" id="PTHR22988">
    <property type="entry name" value="MYOTONIC DYSTROPHY S/T KINASE-RELATED"/>
    <property type="match status" value="1"/>
</dbReference>
<dbReference type="PROSITE" id="PS51285">
    <property type="entry name" value="AGC_KINASE_CTER"/>
    <property type="match status" value="1"/>
</dbReference>
<evidence type="ECO:0000256" key="10">
    <source>
        <dbReference type="ARBA" id="ARBA00048679"/>
    </source>
</evidence>
<dbReference type="Pfam" id="PF00069">
    <property type="entry name" value="Pkinase"/>
    <property type="match status" value="2"/>
</dbReference>
<evidence type="ECO:0000256" key="6">
    <source>
        <dbReference type="ARBA" id="ARBA00022777"/>
    </source>
</evidence>
<dbReference type="SMART" id="SM00133">
    <property type="entry name" value="S_TK_X"/>
    <property type="match status" value="1"/>
</dbReference>
<protein>
    <recommendedName>
        <fullName evidence="1">non-specific serine/threonine protein kinase</fullName>
        <ecNumber evidence="1">2.7.11.1</ecNumber>
    </recommendedName>
</protein>
<comment type="similarity">
    <text evidence="8">Belongs to the protein kinase superfamily. STE Ser/Thr protein kinase family. COT1 subfamily.</text>
</comment>
<dbReference type="EMBL" id="CP138582">
    <property type="protein sequence ID" value="WPG99570.1"/>
    <property type="molecule type" value="Genomic_DNA"/>
</dbReference>
<proteinExistence type="inferred from homology"/>
<reference evidence="15 16" key="1">
    <citation type="submission" date="2023-11" db="EMBL/GenBank/DDBJ databases">
        <title>An acidophilic fungus is an integral part of prey digestion in a carnivorous sundew plant.</title>
        <authorList>
            <person name="Tsai I.J."/>
        </authorList>
    </citation>
    <scope>NUCLEOTIDE SEQUENCE [LARGE SCALE GENOMIC DNA]</scope>
    <source>
        <strain evidence="15">169a</strain>
    </source>
</reference>
<comment type="catalytic activity">
    <reaction evidence="10">
        <text>L-seryl-[protein] + ATP = O-phospho-L-seryl-[protein] + ADP + H(+)</text>
        <dbReference type="Rhea" id="RHEA:17989"/>
        <dbReference type="Rhea" id="RHEA-COMP:9863"/>
        <dbReference type="Rhea" id="RHEA-COMP:11604"/>
        <dbReference type="ChEBI" id="CHEBI:15378"/>
        <dbReference type="ChEBI" id="CHEBI:29999"/>
        <dbReference type="ChEBI" id="CHEBI:30616"/>
        <dbReference type="ChEBI" id="CHEBI:83421"/>
        <dbReference type="ChEBI" id="CHEBI:456216"/>
        <dbReference type="EC" id="2.7.11.1"/>
    </reaction>
</comment>
<feature type="region of interest" description="Disordered" evidence="12">
    <location>
        <begin position="37"/>
        <end position="192"/>
    </location>
</feature>
<keyword evidence="3" id="KW-0597">Phosphoprotein</keyword>
<feature type="compositionally biased region" description="Low complexity" evidence="12">
    <location>
        <begin position="1"/>
        <end position="14"/>
    </location>
</feature>
<dbReference type="AlphaFoldDB" id="A0AAQ3R3F6"/>
<accession>A0AAQ3R3F6</accession>
<feature type="binding site" evidence="11">
    <location>
        <position position="300"/>
    </location>
    <ligand>
        <name>ATP</name>
        <dbReference type="ChEBI" id="CHEBI:30616"/>
    </ligand>
</feature>
<dbReference type="InterPro" id="IPR000719">
    <property type="entry name" value="Prot_kinase_dom"/>
</dbReference>
<evidence type="ECO:0000256" key="1">
    <source>
        <dbReference type="ARBA" id="ARBA00012513"/>
    </source>
</evidence>
<feature type="domain" description="Protein kinase" evidence="13">
    <location>
        <begin position="271"/>
        <end position="577"/>
    </location>
</feature>
<dbReference type="InterPro" id="IPR008271">
    <property type="entry name" value="Ser/Thr_kinase_AS"/>
</dbReference>
<evidence type="ECO:0000256" key="11">
    <source>
        <dbReference type="PROSITE-ProRule" id="PRU10141"/>
    </source>
</evidence>
<keyword evidence="2" id="KW-0723">Serine/threonine-protein kinase</keyword>
<feature type="compositionally biased region" description="Basic and acidic residues" evidence="12">
    <location>
        <begin position="238"/>
        <end position="251"/>
    </location>
</feature>
<dbReference type="Gene3D" id="1.10.510.10">
    <property type="entry name" value="Transferase(Phosphotransferase) domain 1"/>
    <property type="match status" value="1"/>
</dbReference>
<evidence type="ECO:0000259" key="13">
    <source>
        <dbReference type="PROSITE" id="PS50011"/>
    </source>
</evidence>
<dbReference type="SUPFAM" id="SSF56112">
    <property type="entry name" value="Protein kinase-like (PK-like)"/>
    <property type="match status" value="1"/>
</dbReference>
<evidence type="ECO:0000256" key="2">
    <source>
        <dbReference type="ARBA" id="ARBA00022527"/>
    </source>
</evidence>
<evidence type="ECO:0000256" key="9">
    <source>
        <dbReference type="ARBA" id="ARBA00047899"/>
    </source>
</evidence>
<evidence type="ECO:0000259" key="14">
    <source>
        <dbReference type="PROSITE" id="PS51285"/>
    </source>
</evidence>
<evidence type="ECO:0000256" key="3">
    <source>
        <dbReference type="ARBA" id="ARBA00022553"/>
    </source>
</evidence>
<name>A0AAQ3R3F6_9PEZI</name>
<feature type="region of interest" description="Disordered" evidence="12">
    <location>
        <begin position="225"/>
        <end position="251"/>
    </location>
</feature>
<dbReference type="PANTHER" id="PTHR22988:SF76">
    <property type="entry name" value="CHROMOSOME UNDETERMINED SCAFFOLD_135, WHOLE GENOME SHOTGUN SEQUENCE"/>
    <property type="match status" value="1"/>
</dbReference>
<feature type="domain" description="AGC-kinase C-terminal" evidence="14">
    <location>
        <begin position="578"/>
        <end position="650"/>
    </location>
</feature>
<evidence type="ECO:0000256" key="8">
    <source>
        <dbReference type="ARBA" id="ARBA00038271"/>
    </source>
</evidence>
<evidence type="ECO:0000256" key="12">
    <source>
        <dbReference type="SAM" id="MobiDB-lite"/>
    </source>
</evidence>
<feature type="compositionally biased region" description="Polar residues" evidence="12">
    <location>
        <begin position="126"/>
        <end position="148"/>
    </location>
</feature>
<dbReference type="InterPro" id="IPR050839">
    <property type="entry name" value="Rho-assoc_Ser/Thr_Kinase"/>
</dbReference>
<dbReference type="PROSITE" id="PS00107">
    <property type="entry name" value="PROTEIN_KINASE_ATP"/>
    <property type="match status" value="1"/>
</dbReference>
<dbReference type="EC" id="2.7.11.1" evidence="1"/>
<evidence type="ECO:0000256" key="4">
    <source>
        <dbReference type="ARBA" id="ARBA00022679"/>
    </source>
</evidence>
<evidence type="ECO:0000313" key="16">
    <source>
        <dbReference type="Proteomes" id="UP001303373"/>
    </source>
</evidence>
<dbReference type="PROSITE" id="PS00108">
    <property type="entry name" value="PROTEIN_KINASE_ST"/>
    <property type="match status" value="1"/>
</dbReference>
<dbReference type="InterPro" id="IPR011009">
    <property type="entry name" value="Kinase-like_dom_sf"/>
</dbReference>
<keyword evidence="16" id="KW-1185">Reference proteome</keyword>
<dbReference type="FunFam" id="3.30.200.20:FF:000192">
    <property type="entry name" value="Serine/threonine-protein kinase cot-1"/>
    <property type="match status" value="1"/>
</dbReference>
<feature type="compositionally biased region" description="Polar residues" evidence="12">
    <location>
        <begin position="56"/>
        <end position="83"/>
    </location>
</feature>
<evidence type="ECO:0000313" key="15">
    <source>
        <dbReference type="EMBL" id="WPG99570.1"/>
    </source>
</evidence>
<dbReference type="InterPro" id="IPR017441">
    <property type="entry name" value="Protein_kinase_ATP_BS"/>
</dbReference>
<dbReference type="PROSITE" id="PS50011">
    <property type="entry name" value="PROTEIN_KINASE_DOM"/>
    <property type="match status" value="1"/>
</dbReference>
<dbReference type="Gene3D" id="3.30.200.20">
    <property type="entry name" value="Phosphorylase Kinase, domain 1"/>
    <property type="match status" value="1"/>
</dbReference>
<gene>
    <name evidence="15" type="ORF">R9X50_00238700</name>
</gene>
<sequence>MAYQQQQQQQQQAQDNRNPNRLQLNFGYNGQQQAFAEHGRAFPTTPSTFPQPFPNSAGQQEVWGTQQTTSGINSQGYFYNNPTSPYQQQGQPQQFSQGLTSPVNAPGGYRSPGGFNDVNNGLAHQFQHQNLGGSSPRSASPYQRQASPANGRPRTAGNTGGGAYNSYLNAPIPNQPPQPSIYDDEPPQKNPERYSTQITERVKLQKLLTQEFFKENVERARARNERAKELEATMTSRELSDARKEQKKNNMRKSEANFLRFLRTSERPQNYNTLKIIGKGAFGEVRLVQRKHDGKVYALKSLIKAEMHKKDQLAHVRAERDILANADSPWLVKLHTSFQDSTFLYMLMEFLPGGDLMTMLIKYEIFSEDITRFYMAEITLAIEAVHKLGFIHRDIKPDNILLDRGGHIKLTDFGLSTGFSKEHSASYYQQLMSQTRPKSVAQNRNSVSIDQIQLTVSNRNQINTWRKSRRQLAYSTVGTPDYIAPEIFSGKGYDFGCDWWSVGTIMFECLIGWPPFCAEEPHDTYRKIVEWQKHLTFPPDQQLGHDAEDFVKSLICDASNRLGRVHGAAELKAHPFFRGVNWDGLRKIRAPFEPKLQSNVDTQYFPIDEIPQIDNSAMLRAQTEAANEEATLSLPFIGYTYKRFDAFRGA</sequence>
<feature type="compositionally biased region" description="Low complexity" evidence="12">
    <location>
        <begin position="84"/>
        <end position="98"/>
    </location>
</feature>
<keyword evidence="5 11" id="KW-0547">Nucleotide-binding</keyword>
<keyword evidence="4" id="KW-0808">Transferase</keyword>